<dbReference type="KEGG" id="hsf:HLASA_3109"/>
<dbReference type="KEGG" id="hsu:HLASF_3107"/>
<dbReference type="InterPro" id="IPR058442">
    <property type="entry name" value="DUF8129"/>
</dbReference>
<dbReference type="AlphaFoldDB" id="A0A0F7PHM4"/>
<feature type="domain" description="DUF8129" evidence="1">
    <location>
        <begin position="29"/>
        <end position="83"/>
    </location>
</feature>
<organism evidence="2 5">
    <name type="scientific">Halanaeroarchaeum sulfurireducens</name>
    <dbReference type="NCBI Taxonomy" id="1604004"/>
    <lineage>
        <taxon>Archaea</taxon>
        <taxon>Methanobacteriati</taxon>
        <taxon>Methanobacteriota</taxon>
        <taxon>Stenosarchaea group</taxon>
        <taxon>Halobacteria</taxon>
        <taxon>Halobacteriales</taxon>
        <taxon>Halobacteriaceae</taxon>
        <taxon>Halanaeroarchaeum</taxon>
    </lineage>
</organism>
<evidence type="ECO:0000259" key="1">
    <source>
        <dbReference type="Pfam" id="PF26450"/>
    </source>
</evidence>
<dbReference type="Proteomes" id="UP000060390">
    <property type="component" value="Plasmid pM27-SA2-01"/>
</dbReference>
<reference evidence="3 4" key="3">
    <citation type="journal article" date="2016" name="Stand. Genomic Sci.">
        <title>Complete genome sequence of 'Halanaeroarchaeum sulfurireducens' M27-SA2, a sulfur-reducing and acetate-oxidizing haloarchaeon from the deep-sea hypersaline anoxic lake Medee.</title>
        <authorList>
            <person name="Messina E."/>
            <person name="Sorokin D.Y."/>
            <person name="Kublanov I.V."/>
            <person name="Toshchakov S."/>
            <person name="Lopatina A."/>
            <person name="Arcadi E."/>
            <person name="Smedile F."/>
            <person name="La Spada G."/>
            <person name="La Cono V."/>
            <person name="Yakimov M.M."/>
        </authorList>
    </citation>
    <scope>NUCLEOTIDE SEQUENCE [LARGE SCALE GENOMIC DNA]</scope>
    <source>
        <strain evidence="3 4">M27-SA2</strain>
        <plasmid evidence="4">Plasmid pM27-SA2-01</plasmid>
        <plasmid evidence="3">pM27-SA2-01</plasmid>
    </source>
</reference>
<keyword evidence="5" id="KW-1185">Reference proteome</keyword>
<geneLocation type="plasmid" evidence="3 4">
    <name>pM27-SA2-01</name>
</geneLocation>
<dbReference type="EMBL" id="CP011565">
    <property type="protein sequence ID" value="ALG83177.1"/>
    <property type="molecule type" value="Genomic_DNA"/>
</dbReference>
<reference evidence="2 5" key="1">
    <citation type="submission" date="2014-06" db="EMBL/GenBank/DDBJ databases">
        <title>Secret life of haloarchaea: discovery of obligatory anaerobic haloarchaea growing by dissimilatory sulfur reduction.</title>
        <authorList>
            <person name="Sorokin D.Y."/>
            <person name="Kublanov I.V."/>
            <person name="Gavrilov S.N."/>
            <person name="Ferrer M."/>
            <person name="Golyshin P.N."/>
            <person name="Messina E."/>
            <person name="La Cono V."/>
            <person name="Yakimov M.M."/>
        </authorList>
    </citation>
    <scope>NUCLEOTIDE SEQUENCE [LARGE SCALE GENOMIC DNA]</scope>
    <source>
        <strain evidence="2 5">HSR2</strain>
        <plasmid evidence="2 5">pHSR2-01</plasmid>
    </source>
</reference>
<dbReference type="Proteomes" id="UP000069906">
    <property type="component" value="Plasmid pHSR2-01"/>
</dbReference>
<name>A0A0F7PHM4_9EURY</name>
<sequence>MLLVRRRWVEASVMGTPADESEASDEFTPEKRLEASNTRLIKAGIKTIPDMETLQECVAYENAHQNRTQILRRLKWKAEELREDEE</sequence>
<evidence type="ECO:0000313" key="3">
    <source>
        <dbReference type="EMBL" id="ALG83177.1"/>
    </source>
</evidence>
<geneLocation type="plasmid" evidence="2 5">
    <name>pHSR2-01</name>
</geneLocation>
<evidence type="ECO:0000313" key="5">
    <source>
        <dbReference type="Proteomes" id="UP000069906"/>
    </source>
</evidence>
<evidence type="ECO:0000313" key="2">
    <source>
        <dbReference type="EMBL" id="AKH98733.1"/>
    </source>
</evidence>
<proteinExistence type="predicted"/>
<dbReference type="Pfam" id="PF26450">
    <property type="entry name" value="DUF8129"/>
    <property type="match status" value="1"/>
</dbReference>
<gene>
    <name evidence="3" type="ORF">HLASA_3109</name>
    <name evidence="2" type="ORF">HLASF_3107</name>
</gene>
<evidence type="ECO:0000313" key="4">
    <source>
        <dbReference type="Proteomes" id="UP000060390"/>
    </source>
</evidence>
<reference evidence="4" key="2">
    <citation type="submission" date="2015-05" db="EMBL/GenBank/DDBJ databases">
        <title>Complete genome sequence of Halanaeroarchaeum sulfurireducens type strain M27-SA2, a sulfate-reducer haloarchaeon from marine anoxic lake Medee.</title>
        <authorList>
            <person name="Messina E."/>
            <person name="Kublanov I.V."/>
            <person name="Toshchakov S."/>
            <person name="Arcadi E."/>
            <person name="La Spada G."/>
            <person name="La Cono V."/>
            <person name="Yakimov M.M."/>
        </authorList>
    </citation>
    <scope>NUCLEOTIDE SEQUENCE [LARGE SCALE GENOMIC DNA]</scope>
    <source>
        <strain evidence="4">M27-SA2</strain>
        <plasmid evidence="4">Plasmid pM27-SA2-01</plasmid>
    </source>
</reference>
<dbReference type="EMBL" id="CP008875">
    <property type="protein sequence ID" value="AKH98733.1"/>
    <property type="molecule type" value="Genomic_DNA"/>
</dbReference>
<accession>A0A0F7PHM4</accession>
<dbReference type="HOGENOM" id="CLU_196453_0_0_2"/>
<keyword evidence="2" id="KW-0614">Plasmid</keyword>
<protein>
    <recommendedName>
        <fullName evidence="1">DUF8129 domain-containing protein</fullName>
    </recommendedName>
</protein>
<dbReference type="PATRIC" id="fig|1604004.4.peg.2386"/>